<accession>W0EZV2</accession>
<organism evidence="1 2">
    <name type="scientific">Niabella soli DSM 19437</name>
    <dbReference type="NCBI Taxonomy" id="929713"/>
    <lineage>
        <taxon>Bacteria</taxon>
        <taxon>Pseudomonadati</taxon>
        <taxon>Bacteroidota</taxon>
        <taxon>Chitinophagia</taxon>
        <taxon>Chitinophagales</taxon>
        <taxon>Chitinophagaceae</taxon>
        <taxon>Niabella</taxon>
    </lineage>
</organism>
<dbReference type="OrthoDB" id="964329at2"/>
<dbReference type="AlphaFoldDB" id="W0EZV2"/>
<evidence type="ECO:0000313" key="2">
    <source>
        <dbReference type="Proteomes" id="UP000003586"/>
    </source>
</evidence>
<proteinExistence type="predicted"/>
<evidence type="ECO:0000313" key="1">
    <source>
        <dbReference type="EMBL" id="AHF16277.1"/>
    </source>
</evidence>
<dbReference type="STRING" id="929713.NIASO_16210"/>
<reference evidence="1 2" key="1">
    <citation type="submission" date="2013-12" db="EMBL/GenBank/DDBJ databases">
        <authorList>
            <consortium name="DOE Joint Genome Institute"/>
            <person name="Eisen J."/>
            <person name="Huntemann M."/>
            <person name="Han J."/>
            <person name="Chen A."/>
            <person name="Kyrpides N."/>
            <person name="Mavromatis K."/>
            <person name="Markowitz V."/>
            <person name="Palaniappan K."/>
            <person name="Ivanova N."/>
            <person name="Schaumberg A."/>
            <person name="Pati A."/>
            <person name="Liolios K."/>
            <person name="Nordberg H.P."/>
            <person name="Cantor M.N."/>
            <person name="Hua S.X."/>
            <person name="Woyke T."/>
        </authorList>
    </citation>
    <scope>NUCLEOTIDE SEQUENCE [LARGE SCALE GENOMIC DNA]</scope>
    <source>
        <strain evidence="2">DSM 19437</strain>
    </source>
</reference>
<gene>
    <name evidence="1" type="ORF">NIASO_16210</name>
</gene>
<dbReference type="HOGENOM" id="CLU_2771676_0_0_10"/>
<dbReference type="EMBL" id="CP007035">
    <property type="protein sequence ID" value="AHF16277.1"/>
    <property type="molecule type" value="Genomic_DNA"/>
</dbReference>
<dbReference type="Proteomes" id="UP000003586">
    <property type="component" value="Chromosome"/>
</dbReference>
<protein>
    <submittedName>
        <fullName evidence="1">Uncharacterized protein</fullName>
    </submittedName>
</protein>
<sequence>MIRAIIRAERKQIRLDIPKEYIGKDIEVTYVPVEEVNRHVQQPLKAMKDFWGILSDDTAIKLHNHIARS</sequence>
<dbReference type="RefSeq" id="WP_008587192.1">
    <property type="nucleotide sequence ID" value="NZ_CP007035.1"/>
</dbReference>
<name>W0EZV2_9BACT</name>
<keyword evidence="2" id="KW-1185">Reference proteome</keyword>
<dbReference type="KEGG" id="nso:NIASO_16210"/>